<name>A0A1M5A705_9BACE</name>
<evidence type="ECO:0000313" key="2">
    <source>
        <dbReference type="Proteomes" id="UP000184436"/>
    </source>
</evidence>
<dbReference type="AlphaFoldDB" id="A0A1M5A705"/>
<keyword evidence="2" id="KW-1185">Reference proteome</keyword>
<accession>A0A1M5A705</accession>
<proteinExistence type="predicted"/>
<protein>
    <submittedName>
        <fullName evidence="1">Uncharacterized protein</fullName>
    </submittedName>
</protein>
<reference evidence="1 2" key="1">
    <citation type="submission" date="2016-11" db="EMBL/GenBank/DDBJ databases">
        <authorList>
            <person name="Jaros S."/>
            <person name="Januszkiewicz K."/>
            <person name="Wedrychowicz H."/>
        </authorList>
    </citation>
    <scope>NUCLEOTIDE SEQUENCE [LARGE SCALE GENOMIC DNA]</scope>
    <source>
        <strain evidence="1 2">DSM 26883</strain>
    </source>
</reference>
<evidence type="ECO:0000313" key="1">
    <source>
        <dbReference type="EMBL" id="SHF25612.1"/>
    </source>
</evidence>
<dbReference type="EMBL" id="FQVD01000014">
    <property type="protein sequence ID" value="SHF25612.1"/>
    <property type="molecule type" value="Genomic_DNA"/>
</dbReference>
<dbReference type="Proteomes" id="UP000184436">
    <property type="component" value="Unassembled WGS sequence"/>
</dbReference>
<gene>
    <name evidence="1" type="ORF">SAMN05444349_11474</name>
</gene>
<organism evidence="1 2">
    <name type="scientific">Bacteroides faecichinchillae</name>
    <dbReference type="NCBI Taxonomy" id="871325"/>
    <lineage>
        <taxon>Bacteria</taxon>
        <taxon>Pseudomonadati</taxon>
        <taxon>Bacteroidota</taxon>
        <taxon>Bacteroidia</taxon>
        <taxon>Bacteroidales</taxon>
        <taxon>Bacteroidaceae</taxon>
        <taxon>Bacteroides</taxon>
    </lineage>
</organism>
<sequence>MVNKNITNLKTSTLNTSFLLSPNPPVFPDWNDVQDIMDFFKR</sequence>